<evidence type="ECO:0000313" key="4">
    <source>
        <dbReference type="EMBL" id="EFN53210.1"/>
    </source>
</evidence>
<dbReference type="GeneID" id="17352842"/>
<dbReference type="AlphaFoldDB" id="E1ZLX1"/>
<feature type="domain" description="Cyanobacterial aminoacyl-tRNA synthetase CAAD" evidence="3">
    <location>
        <begin position="67"/>
        <end position="150"/>
    </location>
</feature>
<evidence type="ECO:0000256" key="1">
    <source>
        <dbReference type="ARBA" id="ARBA00004141"/>
    </source>
</evidence>
<dbReference type="FunCoup" id="E1ZLX1">
    <property type="interactions" value="731"/>
</dbReference>
<dbReference type="GO" id="GO:0009579">
    <property type="term" value="C:thylakoid"/>
    <property type="evidence" value="ECO:0007669"/>
    <property type="project" value="InterPro"/>
</dbReference>
<evidence type="ECO:0000256" key="2">
    <source>
        <dbReference type="SAM" id="Phobius"/>
    </source>
</evidence>
<accession>E1ZLX1</accession>
<evidence type="ECO:0000259" key="3">
    <source>
        <dbReference type="Pfam" id="PF14159"/>
    </source>
</evidence>
<organism evidence="5">
    <name type="scientific">Chlorella variabilis</name>
    <name type="common">Green alga</name>
    <dbReference type="NCBI Taxonomy" id="554065"/>
    <lineage>
        <taxon>Eukaryota</taxon>
        <taxon>Viridiplantae</taxon>
        <taxon>Chlorophyta</taxon>
        <taxon>core chlorophytes</taxon>
        <taxon>Trebouxiophyceae</taxon>
        <taxon>Chlorellales</taxon>
        <taxon>Chlorellaceae</taxon>
        <taxon>Chlorella clade</taxon>
        <taxon>Chlorella</taxon>
    </lineage>
</organism>
<sequence>MAAQTVAYSSLARAALPCSASRVARKSFIGAPLAQQQLAVRAQRKFVVKASSSTEGSQVDVDALVKDLQEKWDKVENKTSVIVYGAGGIVVLWLASTVVGALNSIPLLPKAFELVGLGYSAWFTYRYLLFKSSREELVEDIESLKKKISGEQ</sequence>
<keyword evidence="2" id="KW-1133">Transmembrane helix</keyword>
<evidence type="ECO:0000313" key="5">
    <source>
        <dbReference type="Proteomes" id="UP000008141"/>
    </source>
</evidence>
<proteinExistence type="predicted"/>
<dbReference type="GO" id="GO:0016020">
    <property type="term" value="C:membrane"/>
    <property type="evidence" value="ECO:0007669"/>
    <property type="project" value="UniProtKB-SubCell"/>
</dbReference>
<dbReference type="EMBL" id="GL433852">
    <property type="protein sequence ID" value="EFN53210.1"/>
    <property type="molecule type" value="Genomic_DNA"/>
</dbReference>
<protein>
    <recommendedName>
        <fullName evidence="3">Cyanobacterial aminoacyl-tRNA synthetase CAAD domain-containing protein</fullName>
    </recommendedName>
</protein>
<dbReference type="Pfam" id="PF14159">
    <property type="entry name" value="CAAD"/>
    <property type="match status" value="1"/>
</dbReference>
<keyword evidence="2" id="KW-0472">Membrane</keyword>
<dbReference type="PANTHER" id="PTHR33222:SF4">
    <property type="entry name" value="PROTEIN CURVATURE THYLAKOID 1A, CHLOROPLASTIC"/>
    <property type="match status" value="1"/>
</dbReference>
<dbReference type="STRING" id="554065.E1ZLX1"/>
<keyword evidence="5" id="KW-1185">Reference proteome</keyword>
<dbReference type="InterPro" id="IPR033344">
    <property type="entry name" value="CURT1"/>
</dbReference>
<dbReference type="KEGG" id="cvr:CHLNCDRAFT_137065"/>
<dbReference type="OrthoDB" id="2014299at2759"/>
<dbReference type="InterPro" id="IPR025564">
    <property type="entry name" value="CAAD_dom"/>
</dbReference>
<dbReference type="RefSeq" id="XP_005845312.1">
    <property type="nucleotide sequence ID" value="XM_005845250.1"/>
</dbReference>
<dbReference type="InParanoid" id="E1ZLX1"/>
<dbReference type="Proteomes" id="UP000008141">
    <property type="component" value="Unassembled WGS sequence"/>
</dbReference>
<dbReference type="PANTHER" id="PTHR33222">
    <property type="match status" value="1"/>
</dbReference>
<dbReference type="OMA" id="AVRTTHC"/>
<reference evidence="4 5" key="1">
    <citation type="journal article" date="2010" name="Plant Cell">
        <title>The Chlorella variabilis NC64A genome reveals adaptation to photosymbiosis, coevolution with viruses, and cryptic sex.</title>
        <authorList>
            <person name="Blanc G."/>
            <person name="Duncan G."/>
            <person name="Agarkova I."/>
            <person name="Borodovsky M."/>
            <person name="Gurnon J."/>
            <person name="Kuo A."/>
            <person name="Lindquist E."/>
            <person name="Lucas S."/>
            <person name="Pangilinan J."/>
            <person name="Polle J."/>
            <person name="Salamov A."/>
            <person name="Terry A."/>
            <person name="Yamada T."/>
            <person name="Dunigan D.D."/>
            <person name="Grigoriev I.V."/>
            <person name="Claverie J.M."/>
            <person name="Van Etten J.L."/>
        </authorList>
    </citation>
    <scope>NUCLEOTIDE SEQUENCE [LARGE SCALE GENOMIC DNA]</scope>
    <source>
        <strain evidence="4 5">NC64A</strain>
    </source>
</reference>
<dbReference type="eggNOG" id="ENOG502RZIT">
    <property type="taxonomic scope" value="Eukaryota"/>
</dbReference>
<keyword evidence="2" id="KW-0812">Transmembrane</keyword>
<comment type="subcellular location">
    <subcellularLocation>
        <location evidence="1">Membrane</location>
        <topology evidence="1">Multi-pass membrane protein</topology>
    </subcellularLocation>
</comment>
<gene>
    <name evidence="4" type="ORF">CHLNCDRAFT_137065</name>
</gene>
<feature type="transmembrane region" description="Helical" evidence="2">
    <location>
        <begin position="81"/>
        <end position="105"/>
    </location>
</feature>
<name>E1ZLX1_CHLVA</name>